<dbReference type="Gene3D" id="1.25.40.20">
    <property type="entry name" value="Ankyrin repeat-containing domain"/>
    <property type="match status" value="2"/>
</dbReference>
<dbReference type="PANTHER" id="PTHR24198:SF165">
    <property type="entry name" value="ANKYRIN REPEAT-CONTAINING PROTEIN-RELATED"/>
    <property type="match status" value="1"/>
</dbReference>
<feature type="repeat" description="ANK" evidence="3">
    <location>
        <begin position="308"/>
        <end position="341"/>
    </location>
</feature>
<dbReference type="SUPFAM" id="SSF48403">
    <property type="entry name" value="Ankyrin repeat"/>
    <property type="match status" value="1"/>
</dbReference>
<organism evidence="4 5">
    <name type="scientific">Parashewanella curva</name>
    <dbReference type="NCBI Taxonomy" id="2338552"/>
    <lineage>
        <taxon>Bacteria</taxon>
        <taxon>Pseudomonadati</taxon>
        <taxon>Pseudomonadota</taxon>
        <taxon>Gammaproteobacteria</taxon>
        <taxon>Alteromonadales</taxon>
        <taxon>Shewanellaceae</taxon>
        <taxon>Parashewanella</taxon>
    </lineage>
</organism>
<dbReference type="InterPro" id="IPR002110">
    <property type="entry name" value="Ankyrin_rpt"/>
</dbReference>
<gene>
    <name evidence="4" type="ORF">D5018_02805</name>
</gene>
<dbReference type="SMART" id="SM00248">
    <property type="entry name" value="ANK"/>
    <property type="match status" value="6"/>
</dbReference>
<evidence type="ECO:0000313" key="4">
    <source>
        <dbReference type="EMBL" id="RLV61203.1"/>
    </source>
</evidence>
<evidence type="ECO:0000256" key="1">
    <source>
        <dbReference type="ARBA" id="ARBA00022737"/>
    </source>
</evidence>
<keyword evidence="5" id="KW-1185">Reference proteome</keyword>
<sequence>MANTQKYQVHNPEIGALPTSKSPLIKQMPNECRFVDFINQDLKPQHRNESKNIWTAVELFEPQIIAQIEPFLLARALCPKSLESAMLRSICDDNTKAVNKLLDAGVTIERLKQFQFPWLHVCALNNSPESLSLLLERHANINDVDHDGKTPLHIAAQYDRHSLLPIFESHNECDVNAVDNRGNTPILTAAIFQAWDFVLKLSDNIGTDINFANDTNLDVLTLAIKAKQNKLINKLILHPNIQPRDKHLKTAVYSNNLYALKTLLATSDELLSPKLNAELLNIAASRNFRPIIRALLEQGINVNSKDINGNTAIHTACLYSHLDLVTDLLATPNLNLTIRNRKDQSPLAIANQTYDKHLKMNINGFQQDPHLDSAKRILIKLSEFVKSVY</sequence>
<dbReference type="Proteomes" id="UP000281474">
    <property type="component" value="Unassembled WGS sequence"/>
</dbReference>
<dbReference type="AlphaFoldDB" id="A0A3L8Q2R4"/>
<dbReference type="PRINTS" id="PR01415">
    <property type="entry name" value="ANKYRIN"/>
</dbReference>
<dbReference type="PROSITE" id="PS50088">
    <property type="entry name" value="ANK_REPEAT"/>
    <property type="match status" value="1"/>
</dbReference>
<comment type="caution">
    <text evidence="4">The sequence shown here is derived from an EMBL/GenBank/DDBJ whole genome shotgun (WGS) entry which is preliminary data.</text>
</comment>
<dbReference type="Pfam" id="PF12796">
    <property type="entry name" value="Ank_2"/>
    <property type="match status" value="2"/>
</dbReference>
<reference evidence="4 5" key="1">
    <citation type="submission" date="2018-09" db="EMBL/GenBank/DDBJ databases">
        <title>Phylogeny of the Shewanellaceae, and recommendation for two new genera, Pseudoshewanella and Parashewanella.</title>
        <authorList>
            <person name="Wang G."/>
        </authorList>
    </citation>
    <scope>NUCLEOTIDE SEQUENCE [LARGE SCALE GENOMIC DNA]</scope>
    <source>
        <strain evidence="4 5">C51</strain>
    </source>
</reference>
<evidence type="ECO:0000256" key="2">
    <source>
        <dbReference type="ARBA" id="ARBA00023043"/>
    </source>
</evidence>
<name>A0A3L8Q2R4_9GAMM</name>
<dbReference type="RefSeq" id="WP_121837465.1">
    <property type="nucleotide sequence ID" value="NZ_ML014756.1"/>
</dbReference>
<keyword evidence="2 3" id="KW-0040">ANK repeat</keyword>
<evidence type="ECO:0000313" key="5">
    <source>
        <dbReference type="Proteomes" id="UP000281474"/>
    </source>
</evidence>
<dbReference type="PANTHER" id="PTHR24198">
    <property type="entry name" value="ANKYRIN REPEAT AND PROTEIN KINASE DOMAIN-CONTAINING PROTEIN"/>
    <property type="match status" value="1"/>
</dbReference>
<dbReference type="EMBL" id="QZEI01000005">
    <property type="protein sequence ID" value="RLV61203.1"/>
    <property type="molecule type" value="Genomic_DNA"/>
</dbReference>
<protein>
    <submittedName>
        <fullName evidence="4">Ankyrin repeat domain-containing protein</fullName>
    </submittedName>
</protein>
<accession>A0A3L8Q2R4</accession>
<dbReference type="OrthoDB" id="6087427at2"/>
<keyword evidence="1" id="KW-0677">Repeat</keyword>
<evidence type="ECO:0000256" key="3">
    <source>
        <dbReference type="PROSITE-ProRule" id="PRU00023"/>
    </source>
</evidence>
<proteinExistence type="predicted"/>
<dbReference type="InterPro" id="IPR036770">
    <property type="entry name" value="Ankyrin_rpt-contain_sf"/>
</dbReference>